<name>A0A0V1ARC1_TRISP</name>
<evidence type="ECO:0000313" key="3">
    <source>
        <dbReference type="Proteomes" id="UP000054776"/>
    </source>
</evidence>
<evidence type="ECO:0000313" key="2">
    <source>
        <dbReference type="EMBL" id="KRY27178.1"/>
    </source>
</evidence>
<dbReference type="EMBL" id="JYDH01000277">
    <property type="protein sequence ID" value="KRY27178.1"/>
    <property type="molecule type" value="Genomic_DNA"/>
</dbReference>
<gene>
    <name evidence="2" type="ORF">T01_15616</name>
</gene>
<protein>
    <submittedName>
        <fullName evidence="2">Uncharacterized protein</fullName>
    </submittedName>
</protein>
<organism evidence="2 3">
    <name type="scientific">Trichinella spiralis</name>
    <name type="common">Trichina worm</name>
    <dbReference type="NCBI Taxonomy" id="6334"/>
    <lineage>
        <taxon>Eukaryota</taxon>
        <taxon>Metazoa</taxon>
        <taxon>Ecdysozoa</taxon>
        <taxon>Nematoda</taxon>
        <taxon>Enoplea</taxon>
        <taxon>Dorylaimia</taxon>
        <taxon>Trichinellida</taxon>
        <taxon>Trichinellidae</taxon>
        <taxon>Trichinella</taxon>
    </lineage>
</organism>
<feature type="compositionally biased region" description="Polar residues" evidence="1">
    <location>
        <begin position="1"/>
        <end position="21"/>
    </location>
</feature>
<accession>A0A0V1ARC1</accession>
<proteinExistence type="predicted"/>
<dbReference type="Proteomes" id="UP000054776">
    <property type="component" value="Unassembled WGS sequence"/>
</dbReference>
<comment type="caution">
    <text evidence="2">The sequence shown here is derived from an EMBL/GenBank/DDBJ whole genome shotgun (WGS) entry which is preliminary data.</text>
</comment>
<dbReference type="InParanoid" id="A0A0V1ARC1"/>
<evidence type="ECO:0000256" key="1">
    <source>
        <dbReference type="SAM" id="MobiDB-lite"/>
    </source>
</evidence>
<reference evidence="2 3" key="1">
    <citation type="submission" date="2015-01" db="EMBL/GenBank/DDBJ databases">
        <title>Evolution of Trichinella species and genotypes.</title>
        <authorList>
            <person name="Korhonen P.K."/>
            <person name="Edoardo P."/>
            <person name="Giuseppe L.R."/>
            <person name="Gasser R.B."/>
        </authorList>
    </citation>
    <scope>NUCLEOTIDE SEQUENCE [LARGE SCALE GENOMIC DNA]</scope>
    <source>
        <strain evidence="2">ISS3</strain>
    </source>
</reference>
<feature type="region of interest" description="Disordered" evidence="1">
    <location>
        <begin position="1"/>
        <end position="59"/>
    </location>
</feature>
<dbReference type="AlphaFoldDB" id="A0A0V1ARC1"/>
<keyword evidence="3" id="KW-1185">Reference proteome</keyword>
<sequence>MEASTSSNTLLPTPGTLSWNSRAGMKVPSSVPRLKEGLPSGIMETPRTLMSSPGPASGI</sequence>